<dbReference type="Proteomes" id="UP000292564">
    <property type="component" value="Unassembled WGS sequence"/>
</dbReference>
<dbReference type="PROSITE" id="PS50893">
    <property type="entry name" value="ABC_TRANSPORTER_2"/>
    <property type="match status" value="1"/>
</dbReference>
<evidence type="ECO:0000256" key="2">
    <source>
        <dbReference type="ARBA" id="ARBA00022448"/>
    </source>
</evidence>
<evidence type="ECO:0000259" key="12">
    <source>
        <dbReference type="PROSITE" id="PS50929"/>
    </source>
</evidence>
<evidence type="ECO:0000256" key="10">
    <source>
        <dbReference type="SAM" id="Phobius"/>
    </source>
</evidence>
<dbReference type="GO" id="GO:0005886">
    <property type="term" value="C:plasma membrane"/>
    <property type="evidence" value="ECO:0007669"/>
    <property type="project" value="UniProtKB-SubCell"/>
</dbReference>
<feature type="transmembrane region" description="Helical" evidence="10">
    <location>
        <begin position="53"/>
        <end position="86"/>
    </location>
</feature>
<dbReference type="InterPro" id="IPR003439">
    <property type="entry name" value="ABC_transporter-like_ATP-bd"/>
</dbReference>
<evidence type="ECO:0000256" key="3">
    <source>
        <dbReference type="ARBA" id="ARBA00022475"/>
    </source>
</evidence>
<evidence type="ECO:0000256" key="6">
    <source>
        <dbReference type="ARBA" id="ARBA00022840"/>
    </source>
</evidence>
<keyword evidence="6 13" id="KW-0067">ATP-binding</keyword>
<dbReference type="InterPro" id="IPR039421">
    <property type="entry name" value="Type_1_exporter"/>
</dbReference>
<evidence type="ECO:0000256" key="1">
    <source>
        <dbReference type="ARBA" id="ARBA00004651"/>
    </source>
</evidence>
<evidence type="ECO:0000256" key="4">
    <source>
        <dbReference type="ARBA" id="ARBA00022692"/>
    </source>
</evidence>
<comment type="subcellular location">
    <subcellularLocation>
        <location evidence="1">Cell membrane</location>
        <topology evidence="1">Multi-pass membrane protein</topology>
    </subcellularLocation>
</comment>
<feature type="domain" description="ABC transporter" evidence="11">
    <location>
        <begin position="334"/>
        <end position="569"/>
    </location>
</feature>
<dbReference type="GO" id="GO:0016887">
    <property type="term" value="F:ATP hydrolysis activity"/>
    <property type="evidence" value="ECO:0007669"/>
    <property type="project" value="InterPro"/>
</dbReference>
<keyword evidence="4 10" id="KW-0812">Transmembrane</keyword>
<feature type="region of interest" description="Disordered" evidence="9">
    <location>
        <begin position="573"/>
        <end position="592"/>
    </location>
</feature>
<dbReference type="SUPFAM" id="SSF52540">
    <property type="entry name" value="P-loop containing nucleoside triphosphate hydrolases"/>
    <property type="match status" value="1"/>
</dbReference>
<evidence type="ECO:0000313" key="13">
    <source>
        <dbReference type="EMBL" id="RZU54176.1"/>
    </source>
</evidence>
<dbReference type="FunFam" id="3.40.50.300:FF:000854">
    <property type="entry name" value="Multidrug ABC transporter ATP-binding protein"/>
    <property type="match status" value="1"/>
</dbReference>
<keyword evidence="2" id="KW-0813">Transport</keyword>
<dbReference type="InterPro" id="IPR017871">
    <property type="entry name" value="ABC_transporter-like_CS"/>
</dbReference>
<feature type="transmembrane region" description="Helical" evidence="10">
    <location>
        <begin position="17"/>
        <end position="41"/>
    </location>
</feature>
<keyword evidence="3" id="KW-1003">Cell membrane</keyword>
<dbReference type="InterPro" id="IPR036640">
    <property type="entry name" value="ABC1_TM_sf"/>
</dbReference>
<dbReference type="GO" id="GO:0005524">
    <property type="term" value="F:ATP binding"/>
    <property type="evidence" value="ECO:0007669"/>
    <property type="project" value="UniProtKB-KW"/>
</dbReference>
<name>A0A4V2G7W5_9ACTN</name>
<accession>A0A4V2G7W5</accession>
<feature type="domain" description="ABC transmembrane type-1" evidence="12">
    <location>
        <begin position="18"/>
        <end position="300"/>
    </location>
</feature>
<feature type="transmembrane region" description="Helical" evidence="10">
    <location>
        <begin position="156"/>
        <end position="177"/>
    </location>
</feature>
<dbReference type="Pfam" id="PF00664">
    <property type="entry name" value="ABC_membrane"/>
    <property type="match status" value="1"/>
</dbReference>
<evidence type="ECO:0000256" key="9">
    <source>
        <dbReference type="SAM" id="MobiDB-lite"/>
    </source>
</evidence>
<keyword evidence="7 10" id="KW-1133">Transmembrane helix</keyword>
<protein>
    <submittedName>
        <fullName evidence="13">ATP-binding cassette subfamily B protein</fullName>
    </submittedName>
</protein>
<dbReference type="PROSITE" id="PS50929">
    <property type="entry name" value="ABC_TM1F"/>
    <property type="match status" value="1"/>
</dbReference>
<dbReference type="Gene3D" id="1.20.1560.10">
    <property type="entry name" value="ABC transporter type 1, transmembrane domain"/>
    <property type="match status" value="1"/>
</dbReference>
<dbReference type="InterPro" id="IPR011527">
    <property type="entry name" value="ABC1_TM_dom"/>
</dbReference>
<dbReference type="PROSITE" id="PS00211">
    <property type="entry name" value="ABC_TRANSPORTER_1"/>
    <property type="match status" value="1"/>
</dbReference>
<evidence type="ECO:0000256" key="8">
    <source>
        <dbReference type="ARBA" id="ARBA00023136"/>
    </source>
</evidence>
<evidence type="ECO:0000256" key="5">
    <source>
        <dbReference type="ARBA" id="ARBA00022741"/>
    </source>
</evidence>
<sequence>MLTGFLRAYLGPYRSKIALIAVLQLVQTACVLLLPTLNALVVDRGVLHGALDYIVGIGLGMAAVTGVQVGVTIAAGRIGAAVAAGLGRDVRSAVFRAVLRLSAREVNQFGTPSLITRTVNDVAQAQTLALNLFDVALSATVLSLGGLVLALTQDMWLGLLLVLAFLAICGCIAVMLVTMSGVYDRLQHGLDLVGRILREQILGVRVVRAFGQQQRERDRFAAANLRVFEPSLRVGRLLTSFAALVTLVTNVGMAALIWFGGRRVDAGTLRLGTLTALVGYLSLIVLAMVMTLVVLTSLSRAVASVRRITEVLHTEPTVREPAGPVPPVGRGGRLELRDVAYAHPGCARPVLHGVSLVADPGQTVAIVGGTGSGKSTLLHLVLRQFDVTAGAVLLDGTDVRHLGAEHLGRLVAVVPQTPRLFSGTLRDNLRFGDPDADDARLWHALAVAQVDDVVRRLPDGLDGVLARGALDLSGGQRQRLAIARALLRRPRLLLLDDCFSALDAGTEARLRAALRAELTGTTVLLTSQRVGALAAADRIAVLDGGRIVGAGTHADLLRDNDVYREFVRAHPPGERIASRPGGEIVDARPGRR</sequence>
<feature type="transmembrane region" description="Helical" evidence="10">
    <location>
        <begin position="279"/>
        <end position="298"/>
    </location>
</feature>
<dbReference type="InterPro" id="IPR027417">
    <property type="entry name" value="P-loop_NTPase"/>
</dbReference>
<keyword evidence="8 10" id="KW-0472">Membrane</keyword>
<keyword evidence="5" id="KW-0547">Nucleotide-binding</keyword>
<dbReference type="GO" id="GO:0015421">
    <property type="term" value="F:ABC-type oligopeptide transporter activity"/>
    <property type="evidence" value="ECO:0007669"/>
    <property type="project" value="TreeGrafter"/>
</dbReference>
<reference evidence="13 14" key="1">
    <citation type="submission" date="2019-02" db="EMBL/GenBank/DDBJ databases">
        <title>Sequencing the genomes of 1000 actinobacteria strains.</title>
        <authorList>
            <person name="Klenk H.-P."/>
        </authorList>
    </citation>
    <scope>NUCLEOTIDE SEQUENCE [LARGE SCALE GENOMIC DNA]</scope>
    <source>
        <strain evidence="13 14">DSM 45162</strain>
    </source>
</reference>
<dbReference type="InterPro" id="IPR003593">
    <property type="entry name" value="AAA+_ATPase"/>
</dbReference>
<dbReference type="RefSeq" id="WP_130512567.1">
    <property type="nucleotide sequence ID" value="NZ_SHKY01000001.1"/>
</dbReference>
<organism evidence="13 14">
    <name type="scientific">Krasilnikovia cinnamomea</name>
    <dbReference type="NCBI Taxonomy" id="349313"/>
    <lineage>
        <taxon>Bacteria</taxon>
        <taxon>Bacillati</taxon>
        <taxon>Actinomycetota</taxon>
        <taxon>Actinomycetes</taxon>
        <taxon>Micromonosporales</taxon>
        <taxon>Micromonosporaceae</taxon>
        <taxon>Krasilnikovia</taxon>
    </lineage>
</organism>
<dbReference type="SUPFAM" id="SSF90123">
    <property type="entry name" value="ABC transporter transmembrane region"/>
    <property type="match status" value="1"/>
</dbReference>
<dbReference type="CDD" id="cd18548">
    <property type="entry name" value="ABC_6TM_Tm287_like"/>
    <property type="match status" value="1"/>
</dbReference>
<feature type="transmembrane region" description="Helical" evidence="10">
    <location>
        <begin position="237"/>
        <end position="259"/>
    </location>
</feature>
<dbReference type="OrthoDB" id="9806127at2"/>
<proteinExistence type="predicted"/>
<feature type="transmembrane region" description="Helical" evidence="10">
    <location>
        <begin position="128"/>
        <end position="150"/>
    </location>
</feature>
<dbReference type="PANTHER" id="PTHR43394:SF1">
    <property type="entry name" value="ATP-BINDING CASSETTE SUB-FAMILY B MEMBER 10, MITOCHONDRIAL"/>
    <property type="match status" value="1"/>
</dbReference>
<gene>
    <name evidence="13" type="ORF">EV385_6116</name>
</gene>
<evidence type="ECO:0000313" key="14">
    <source>
        <dbReference type="Proteomes" id="UP000292564"/>
    </source>
</evidence>
<comment type="caution">
    <text evidence="13">The sequence shown here is derived from an EMBL/GenBank/DDBJ whole genome shotgun (WGS) entry which is preliminary data.</text>
</comment>
<keyword evidence="14" id="KW-1185">Reference proteome</keyword>
<dbReference type="PANTHER" id="PTHR43394">
    <property type="entry name" value="ATP-DEPENDENT PERMEASE MDL1, MITOCHONDRIAL"/>
    <property type="match status" value="1"/>
</dbReference>
<dbReference type="Gene3D" id="3.40.50.300">
    <property type="entry name" value="P-loop containing nucleotide triphosphate hydrolases"/>
    <property type="match status" value="1"/>
</dbReference>
<dbReference type="SMART" id="SM00382">
    <property type="entry name" value="AAA"/>
    <property type="match status" value="1"/>
</dbReference>
<dbReference type="EMBL" id="SHKY01000001">
    <property type="protein sequence ID" value="RZU54176.1"/>
    <property type="molecule type" value="Genomic_DNA"/>
</dbReference>
<evidence type="ECO:0000256" key="7">
    <source>
        <dbReference type="ARBA" id="ARBA00022989"/>
    </source>
</evidence>
<evidence type="ECO:0000259" key="11">
    <source>
        <dbReference type="PROSITE" id="PS50893"/>
    </source>
</evidence>
<dbReference type="Pfam" id="PF00005">
    <property type="entry name" value="ABC_tran"/>
    <property type="match status" value="1"/>
</dbReference>
<dbReference type="AlphaFoldDB" id="A0A4V2G7W5"/>